<protein>
    <submittedName>
        <fullName evidence="1">Uncharacterized protein</fullName>
    </submittedName>
</protein>
<dbReference type="EMBL" id="ACQL01000092">
    <property type="protein sequence ID" value="EER47144.1"/>
    <property type="molecule type" value="Genomic_DNA"/>
</dbReference>
<dbReference type="AlphaFoldDB" id="C5S1S2"/>
<organism evidence="1 2">
    <name type="scientific">Actinobacillus minor NM305</name>
    <dbReference type="NCBI Taxonomy" id="637911"/>
    <lineage>
        <taxon>Bacteria</taxon>
        <taxon>Pseudomonadati</taxon>
        <taxon>Pseudomonadota</taxon>
        <taxon>Gammaproteobacteria</taxon>
        <taxon>Pasteurellales</taxon>
        <taxon>Pasteurellaceae</taxon>
        <taxon>Actinobacillus</taxon>
    </lineage>
</organism>
<reference evidence="1 2" key="1">
    <citation type="journal article" date="2010" name="Vet. Microbiol.">
        <title>Production of haemolysins by strains of the Actinobacillus minor/porcitonsillarum complex.</title>
        <authorList>
            <person name="Arya G."/>
            <person name="Niven D.F."/>
        </authorList>
    </citation>
    <scope>NUCLEOTIDE SEQUENCE [LARGE SCALE GENOMIC DNA]</scope>
    <source>
        <strain evidence="1 2">NM305</strain>
    </source>
</reference>
<sequence length="34" mass="4085">KTPLLFLKTVLVKPKIKPNFPIFQSTFWRGLWHC</sequence>
<comment type="caution">
    <text evidence="1">The sequence shown here is derived from an EMBL/GenBank/DDBJ whole genome shotgun (WGS) entry which is preliminary data.</text>
</comment>
<accession>C5S1S2</accession>
<evidence type="ECO:0000313" key="1">
    <source>
        <dbReference type="EMBL" id="EER47144.1"/>
    </source>
</evidence>
<feature type="non-terminal residue" evidence="1">
    <location>
        <position position="34"/>
    </location>
</feature>
<evidence type="ECO:0000313" key="2">
    <source>
        <dbReference type="Proteomes" id="UP000005532"/>
    </source>
</evidence>
<dbReference type="Proteomes" id="UP000005532">
    <property type="component" value="Unassembled WGS sequence"/>
</dbReference>
<proteinExistence type="predicted"/>
<name>C5S1S2_9PAST</name>
<gene>
    <name evidence="1" type="ORF">AM305_09251</name>
</gene>
<feature type="non-terminal residue" evidence="1">
    <location>
        <position position="1"/>
    </location>
</feature>